<dbReference type="InterPro" id="IPR047930">
    <property type="entry name" value="Transpos_IS6"/>
</dbReference>
<evidence type="ECO:0000313" key="5">
    <source>
        <dbReference type="EMBL" id="QDH25901.1"/>
    </source>
</evidence>
<dbReference type="InterPro" id="IPR032874">
    <property type="entry name" value="DDE_dom"/>
</dbReference>
<keyword evidence="1" id="KW-0815">Transposition</keyword>
<feature type="domain" description="DDE" evidence="4">
    <location>
        <begin position="77"/>
        <end position="202"/>
    </location>
</feature>
<dbReference type="InterPro" id="IPR052183">
    <property type="entry name" value="IS_Transposase"/>
</dbReference>
<evidence type="ECO:0000313" key="6">
    <source>
        <dbReference type="Proteomes" id="UP000317214"/>
    </source>
</evidence>
<keyword evidence="2" id="KW-0238">DNA-binding</keyword>
<dbReference type="Pfam" id="PF13610">
    <property type="entry name" value="DDE_Tnp_IS240"/>
    <property type="match status" value="1"/>
</dbReference>
<keyword evidence="6" id="KW-1185">Reference proteome</keyword>
<name>A0A4Y6VBH2_9PROT</name>
<sequence length="234" mass="27662">MSKIPVSYKRHRFPRELIAHAVWLYFRFPLSFRLVEEMLLERGIVVSYETIRRWSLKFGAEYVRSLRRKRAKRDDIWHLDEVRVVISGHIHWLWRAVDQDGYILDEILQKRRNTKAAKRLLTRLLRKQGVRPRRMITDKLSSYGAAKCELRLSVQHLSRKGLNNRAENSHLPLRKRERTMQRFRSPGGCQRLSTVFSAVRNFFVPPAANANALSRHIHRLQAFAQWNTATILAA</sequence>
<accession>A0A4Y6VBH2</accession>
<dbReference type="NCBIfam" id="NF033587">
    <property type="entry name" value="transpos_IS6"/>
    <property type="match status" value="1"/>
</dbReference>
<evidence type="ECO:0000256" key="1">
    <source>
        <dbReference type="ARBA" id="ARBA00022578"/>
    </source>
</evidence>
<dbReference type="OrthoDB" id="4315389at2"/>
<dbReference type="GO" id="GO:0006310">
    <property type="term" value="P:DNA recombination"/>
    <property type="evidence" value="ECO:0007669"/>
    <property type="project" value="UniProtKB-KW"/>
</dbReference>
<dbReference type="GO" id="GO:0032196">
    <property type="term" value="P:transposition"/>
    <property type="evidence" value="ECO:0007669"/>
    <property type="project" value="UniProtKB-KW"/>
</dbReference>
<proteinExistence type="predicted"/>
<reference evidence="5 6" key="1">
    <citation type="submission" date="2018-09" db="EMBL/GenBank/DDBJ databases">
        <title>The complete genome sequence of Neokomagataea tanensis NBRC 106556(T).</title>
        <authorList>
            <person name="Chua K.-O."/>
            <person name="See-Too W.-S."/>
            <person name="Hong K.-W."/>
            <person name="Yin W.-F."/>
            <person name="Chan K.-G."/>
        </authorList>
    </citation>
    <scope>NUCLEOTIDE SEQUENCE [LARGE SCALE GENOMIC DNA]</scope>
    <source>
        <strain evidence="6">AH13 \ NBRC 106556</strain>
    </source>
</reference>
<gene>
    <name evidence="5" type="ORF">D5366_06485</name>
</gene>
<dbReference type="PANTHER" id="PTHR35528">
    <property type="entry name" value="BLL1675 PROTEIN"/>
    <property type="match status" value="1"/>
</dbReference>
<dbReference type="KEGG" id="ntn:D5366_06485"/>
<dbReference type="AlphaFoldDB" id="A0A4Y6VBH2"/>
<keyword evidence="3" id="KW-0233">DNA recombination</keyword>
<dbReference type="GO" id="GO:0003677">
    <property type="term" value="F:DNA binding"/>
    <property type="evidence" value="ECO:0007669"/>
    <property type="project" value="UniProtKB-KW"/>
</dbReference>
<protein>
    <submittedName>
        <fullName evidence="5">IS6 family transposase</fullName>
    </submittedName>
</protein>
<evidence type="ECO:0000256" key="3">
    <source>
        <dbReference type="ARBA" id="ARBA00023172"/>
    </source>
</evidence>
<dbReference type="EMBL" id="CP032485">
    <property type="protein sequence ID" value="QDH25901.1"/>
    <property type="molecule type" value="Genomic_DNA"/>
</dbReference>
<evidence type="ECO:0000259" key="4">
    <source>
        <dbReference type="Pfam" id="PF13610"/>
    </source>
</evidence>
<organism evidence="5 6">
    <name type="scientific">Neokomagataea tanensis</name>
    <dbReference type="NCBI Taxonomy" id="661191"/>
    <lineage>
        <taxon>Bacteria</taxon>
        <taxon>Pseudomonadati</taxon>
        <taxon>Pseudomonadota</taxon>
        <taxon>Alphaproteobacteria</taxon>
        <taxon>Acetobacterales</taxon>
        <taxon>Acetobacteraceae</taxon>
        <taxon>Neokomagataea</taxon>
    </lineage>
</organism>
<dbReference type="PANTHER" id="PTHR35528:SF3">
    <property type="entry name" value="BLL1675 PROTEIN"/>
    <property type="match status" value="1"/>
</dbReference>
<evidence type="ECO:0000256" key="2">
    <source>
        <dbReference type="ARBA" id="ARBA00023125"/>
    </source>
</evidence>
<dbReference type="Proteomes" id="UP000317214">
    <property type="component" value="Chromosome"/>
</dbReference>